<dbReference type="PANTHER" id="PTHR43004:SF19">
    <property type="entry name" value="BINDING MONOOXYGENASE, PUTATIVE (JCVI)-RELATED"/>
    <property type="match status" value="1"/>
</dbReference>
<organism evidence="5">
    <name type="scientific">mine drainage metagenome</name>
    <dbReference type="NCBI Taxonomy" id="410659"/>
    <lineage>
        <taxon>unclassified sequences</taxon>
        <taxon>metagenomes</taxon>
        <taxon>ecological metagenomes</taxon>
    </lineage>
</organism>
<comment type="caution">
    <text evidence="5">The sequence shown here is derived from an EMBL/GenBank/DDBJ whole genome shotgun (WGS) entry which is preliminary data.</text>
</comment>
<evidence type="ECO:0000313" key="5">
    <source>
        <dbReference type="EMBL" id="CBH75854.1"/>
    </source>
</evidence>
<accession>E6PHB6</accession>
<dbReference type="AlphaFoldDB" id="E6PHB6"/>
<dbReference type="GO" id="GO:0071949">
    <property type="term" value="F:FAD binding"/>
    <property type="evidence" value="ECO:0007669"/>
    <property type="project" value="InterPro"/>
</dbReference>
<dbReference type="InterPro" id="IPR050641">
    <property type="entry name" value="RIFMO-like"/>
</dbReference>
<dbReference type="InterPro" id="IPR002938">
    <property type="entry name" value="FAD-bd"/>
</dbReference>
<keyword evidence="3" id="KW-0274">FAD</keyword>
<keyword evidence="2" id="KW-0285">Flavoprotein</keyword>
<gene>
    <name evidence="5" type="ORF">CARN1_1252</name>
</gene>
<dbReference type="GO" id="GO:0016709">
    <property type="term" value="F:oxidoreductase activity, acting on paired donors, with incorporation or reduction of molecular oxygen, NAD(P)H as one donor, and incorporation of one atom of oxygen"/>
    <property type="evidence" value="ECO:0007669"/>
    <property type="project" value="UniProtKB-ARBA"/>
</dbReference>
<keyword evidence="5" id="KW-0503">Monooxygenase</keyword>
<comment type="cofactor">
    <cofactor evidence="1">
        <name>FAD</name>
        <dbReference type="ChEBI" id="CHEBI:57692"/>
    </cofactor>
</comment>
<evidence type="ECO:0000256" key="3">
    <source>
        <dbReference type="ARBA" id="ARBA00022827"/>
    </source>
</evidence>
<dbReference type="PRINTS" id="PR00420">
    <property type="entry name" value="RNGMNOXGNASE"/>
</dbReference>
<dbReference type="InterPro" id="IPR036188">
    <property type="entry name" value="FAD/NAD-bd_sf"/>
</dbReference>
<protein>
    <submittedName>
        <fullName evidence="5">Putative Monooxygenase, FAD-binding</fullName>
    </submittedName>
</protein>
<evidence type="ECO:0000256" key="2">
    <source>
        <dbReference type="ARBA" id="ARBA00022630"/>
    </source>
</evidence>
<evidence type="ECO:0000259" key="4">
    <source>
        <dbReference type="Pfam" id="PF01494"/>
    </source>
</evidence>
<dbReference type="Gene3D" id="3.40.30.120">
    <property type="match status" value="1"/>
</dbReference>
<keyword evidence="5" id="KW-0560">Oxidoreductase</keyword>
<dbReference type="Pfam" id="PF01494">
    <property type="entry name" value="FAD_binding_3"/>
    <property type="match status" value="1"/>
</dbReference>
<dbReference type="Gene3D" id="3.50.50.60">
    <property type="entry name" value="FAD/NAD(P)-binding domain"/>
    <property type="match status" value="1"/>
</dbReference>
<dbReference type="PANTHER" id="PTHR43004">
    <property type="entry name" value="TRK SYSTEM POTASSIUM UPTAKE PROTEIN"/>
    <property type="match status" value="1"/>
</dbReference>
<proteinExistence type="predicted"/>
<evidence type="ECO:0000256" key="1">
    <source>
        <dbReference type="ARBA" id="ARBA00001974"/>
    </source>
</evidence>
<dbReference type="Gene3D" id="3.30.70.2450">
    <property type="match status" value="1"/>
</dbReference>
<reference evidence="5" key="1">
    <citation type="submission" date="2009-10" db="EMBL/GenBank/DDBJ databases">
        <title>Diversity of trophic interactions inside an arsenic-rich microbial ecosystem.</title>
        <authorList>
            <person name="Bertin P.N."/>
            <person name="Heinrich-Salmeron A."/>
            <person name="Pelletier E."/>
            <person name="Goulhen-Chollet F."/>
            <person name="Arsene-Ploetze F."/>
            <person name="Gallien S."/>
            <person name="Calteau A."/>
            <person name="Vallenet D."/>
            <person name="Casiot C."/>
            <person name="Chane-Woon-Ming B."/>
            <person name="Giloteaux L."/>
            <person name="Barakat M."/>
            <person name="Bonnefoy V."/>
            <person name="Bruneel O."/>
            <person name="Chandler M."/>
            <person name="Cleiss J."/>
            <person name="Duran R."/>
            <person name="Elbaz-Poulichet F."/>
            <person name="Fonknechten N."/>
            <person name="Lauga B."/>
            <person name="Mornico D."/>
            <person name="Ortet P."/>
            <person name="Schaeffer C."/>
            <person name="Siguier P."/>
            <person name="Alexander Thil Smith A."/>
            <person name="Van Dorsselaer A."/>
            <person name="Weissenbach J."/>
            <person name="Medigue C."/>
            <person name="Le Paslier D."/>
        </authorList>
    </citation>
    <scope>NUCLEOTIDE SEQUENCE</scope>
</reference>
<name>E6PHB6_9ZZZZ</name>
<feature type="domain" description="FAD-binding" evidence="4">
    <location>
        <begin position="4"/>
        <end position="344"/>
    </location>
</feature>
<sequence length="502" mass="54356">MKPEVVIVGAGPVGCSLALGLAHHGVRSLVIERSREIAQESRALVIWPRTAELLRDWGAWEPLLAAGRFTTLFAPHDAASDTALLSVDFREIADSVESPGVLFIPQYDTVRILRERVESNPLCELRFDEEAVALEQDESEVRLGVRGANGTTTLAAPFVVGADGAHGFVRNALGFTLQGATYSTRVAIADVGIESGAHSFPSPRVALDAPGLLLGIEYAPGLWRTIASVAPSVGDDEALATDAHANRIAHLFGEEARSSTVLWSSLFRIHRRHAPNFISGRVALAGDAAHLNSPAGGQGMNAGIHDTANLAWRLACALKSSQCAQALLVGYDIERREMQSDSIERTTDLATRLAVYAPPSLKRFAFAWMRRSLRARGMRRKACRTLGMLDGRYTRSPDVDTSHPLAGRRIGDVALDNGRRINAERRGRAALLCCGEVRLEGIETLALAKPPKRWLLKHPSAIVIRPDGFVAAVIEKPTRARVEAMWKRAFCCASPLPGTEGE</sequence>
<dbReference type="EMBL" id="CABL01000016">
    <property type="protein sequence ID" value="CBH75854.1"/>
    <property type="molecule type" value="Genomic_DNA"/>
</dbReference>
<dbReference type="SUPFAM" id="SSF51905">
    <property type="entry name" value="FAD/NAD(P)-binding domain"/>
    <property type="match status" value="1"/>
</dbReference>